<reference evidence="2 3" key="1">
    <citation type="submission" date="2024-09" db="EMBL/GenBank/DDBJ databases">
        <title>Rethinking Asexuality: The Enigmatic Case of Functional Sexual Genes in Lepraria (Stereocaulaceae).</title>
        <authorList>
            <person name="Doellman M."/>
            <person name="Sun Y."/>
            <person name="Barcenas-Pena A."/>
            <person name="Lumbsch H.T."/>
            <person name="Grewe F."/>
        </authorList>
    </citation>
    <scope>NUCLEOTIDE SEQUENCE [LARGE SCALE GENOMIC DNA]</scope>
    <source>
        <strain evidence="2 3">Mercado 3170</strain>
    </source>
</reference>
<protein>
    <submittedName>
        <fullName evidence="2">Uncharacterized protein</fullName>
    </submittedName>
</protein>
<dbReference type="Proteomes" id="UP001590950">
    <property type="component" value="Unassembled WGS sequence"/>
</dbReference>
<evidence type="ECO:0000313" key="2">
    <source>
        <dbReference type="EMBL" id="KAL2037543.1"/>
    </source>
</evidence>
<comment type="caution">
    <text evidence="2">The sequence shown here is derived from an EMBL/GenBank/DDBJ whole genome shotgun (WGS) entry which is preliminary data.</text>
</comment>
<sequence>MGGGTTWPEIALPNDMKLCLGQQTESDVLPPHTVFSFSATDNGAGTEPDGLTVEHSTSIAEPGEGSYGVLGEDQTFGNDSGYFSAESENATFHPGLSDNDDDGKLSAIHSYAAENDDTSFPTDPVNAADQESTIHELAHHWLLSPANDRLPDSDPDWWNVDSYPETCRSYAKGQPVGITTRHDDELKIGLESAVAELKAACSKTEQAAKQLVETIKQMKRLIIESLEVAEARTHLARRLAQVAGETDEGVEAEMNKAVLIEAALAEDVGRD</sequence>
<gene>
    <name evidence="2" type="ORF">N7G274_009655</name>
</gene>
<evidence type="ECO:0000313" key="3">
    <source>
        <dbReference type="Proteomes" id="UP001590950"/>
    </source>
</evidence>
<name>A0ABR3ZW47_9LECA</name>
<evidence type="ECO:0000256" key="1">
    <source>
        <dbReference type="SAM" id="Coils"/>
    </source>
</evidence>
<accession>A0ABR3ZW47</accession>
<organism evidence="2 3">
    <name type="scientific">Stereocaulon virgatum</name>
    <dbReference type="NCBI Taxonomy" id="373712"/>
    <lineage>
        <taxon>Eukaryota</taxon>
        <taxon>Fungi</taxon>
        <taxon>Dikarya</taxon>
        <taxon>Ascomycota</taxon>
        <taxon>Pezizomycotina</taxon>
        <taxon>Lecanoromycetes</taxon>
        <taxon>OSLEUM clade</taxon>
        <taxon>Lecanoromycetidae</taxon>
        <taxon>Lecanorales</taxon>
        <taxon>Lecanorineae</taxon>
        <taxon>Stereocaulaceae</taxon>
        <taxon>Stereocaulon</taxon>
    </lineage>
</organism>
<keyword evidence="3" id="KW-1185">Reference proteome</keyword>
<proteinExistence type="predicted"/>
<dbReference type="EMBL" id="JBEFKJ010000039">
    <property type="protein sequence ID" value="KAL2037543.1"/>
    <property type="molecule type" value="Genomic_DNA"/>
</dbReference>
<keyword evidence="1" id="KW-0175">Coiled coil</keyword>
<feature type="coiled-coil region" evidence="1">
    <location>
        <begin position="194"/>
        <end position="221"/>
    </location>
</feature>